<keyword evidence="3" id="KW-1185">Reference proteome</keyword>
<dbReference type="AlphaFoldDB" id="A0ABD2Y3D1"/>
<proteinExistence type="predicted"/>
<reference evidence="2 3" key="1">
    <citation type="submission" date="2024-11" db="EMBL/GenBank/DDBJ databases">
        <title>A near-complete genome assembly of Cinchona calisaya.</title>
        <authorList>
            <person name="Lian D.C."/>
            <person name="Zhao X.W."/>
            <person name="Wei L."/>
        </authorList>
    </citation>
    <scope>NUCLEOTIDE SEQUENCE [LARGE SCALE GENOMIC DNA]</scope>
    <source>
        <tissue evidence="2">Nenye</tissue>
    </source>
</reference>
<evidence type="ECO:0000313" key="2">
    <source>
        <dbReference type="EMBL" id="KAL3500178.1"/>
    </source>
</evidence>
<feature type="region of interest" description="Disordered" evidence="1">
    <location>
        <begin position="43"/>
        <end position="78"/>
    </location>
</feature>
<name>A0ABD2Y3D1_9GENT</name>
<sequence length="208" mass="23541">MGRGAPCNLDCSPFCMEGGLSDTTSGAESAKASFSCSEAGVGKQVSVEAQPQAEGSSNFEAGPSSRKEEKDLNLNLSSHPRRATEELFNDLLQADRSLDELMGKAPSLQNARHLDAWGRELKKEQDCFAETEQRLKWAIENEKELYAAQDKKWAQQKADLHSQIEPFLQQEATEKRRAREALFSQVSQEARDQYELDREKEKQRFFHR</sequence>
<evidence type="ECO:0000313" key="3">
    <source>
        <dbReference type="Proteomes" id="UP001630127"/>
    </source>
</evidence>
<accession>A0ABD2Y3D1</accession>
<dbReference type="Proteomes" id="UP001630127">
    <property type="component" value="Unassembled WGS sequence"/>
</dbReference>
<protein>
    <submittedName>
        <fullName evidence="2">Uncharacterized protein</fullName>
    </submittedName>
</protein>
<gene>
    <name evidence="2" type="ORF">ACH5RR_039271</name>
</gene>
<feature type="compositionally biased region" description="Polar residues" evidence="1">
    <location>
        <begin position="47"/>
        <end position="59"/>
    </location>
</feature>
<comment type="caution">
    <text evidence="2">The sequence shown here is derived from an EMBL/GenBank/DDBJ whole genome shotgun (WGS) entry which is preliminary data.</text>
</comment>
<organism evidence="2 3">
    <name type="scientific">Cinchona calisaya</name>
    <dbReference type="NCBI Taxonomy" id="153742"/>
    <lineage>
        <taxon>Eukaryota</taxon>
        <taxon>Viridiplantae</taxon>
        <taxon>Streptophyta</taxon>
        <taxon>Embryophyta</taxon>
        <taxon>Tracheophyta</taxon>
        <taxon>Spermatophyta</taxon>
        <taxon>Magnoliopsida</taxon>
        <taxon>eudicotyledons</taxon>
        <taxon>Gunneridae</taxon>
        <taxon>Pentapetalae</taxon>
        <taxon>asterids</taxon>
        <taxon>lamiids</taxon>
        <taxon>Gentianales</taxon>
        <taxon>Rubiaceae</taxon>
        <taxon>Cinchonoideae</taxon>
        <taxon>Cinchoneae</taxon>
        <taxon>Cinchona</taxon>
    </lineage>
</organism>
<evidence type="ECO:0000256" key="1">
    <source>
        <dbReference type="SAM" id="MobiDB-lite"/>
    </source>
</evidence>
<dbReference type="EMBL" id="JBJUIK010000016">
    <property type="protein sequence ID" value="KAL3500178.1"/>
    <property type="molecule type" value="Genomic_DNA"/>
</dbReference>